<dbReference type="Pfam" id="PF13185">
    <property type="entry name" value="GAF_2"/>
    <property type="match status" value="2"/>
</dbReference>
<dbReference type="PANTHER" id="PTHR43102:SF2">
    <property type="entry name" value="GAF DOMAIN-CONTAINING PROTEIN"/>
    <property type="match status" value="1"/>
</dbReference>
<evidence type="ECO:0000313" key="6">
    <source>
        <dbReference type="EMBL" id="OQB73772.1"/>
    </source>
</evidence>
<protein>
    <submittedName>
        <fullName evidence="6">Transcriptional regulatory protein pdtaR</fullName>
    </submittedName>
</protein>
<dbReference type="PANTHER" id="PTHR43102">
    <property type="entry name" value="SLR1143 PROTEIN"/>
    <property type="match status" value="1"/>
</dbReference>
<keyword evidence="4" id="KW-0804">Transcription</keyword>
<reference evidence="6" key="1">
    <citation type="submission" date="2017-02" db="EMBL/GenBank/DDBJ databases">
        <title>Delving into the versatile metabolic prowess of the omnipresent phylum Bacteroidetes.</title>
        <authorList>
            <person name="Nobu M.K."/>
            <person name="Mei R."/>
            <person name="Narihiro T."/>
            <person name="Kuroda K."/>
            <person name="Liu W.-T."/>
        </authorList>
    </citation>
    <scope>NUCLEOTIDE SEQUENCE</scope>
    <source>
        <strain evidence="6">ADurb.Bin131</strain>
    </source>
</reference>
<dbReference type="Proteomes" id="UP000485562">
    <property type="component" value="Unassembled WGS sequence"/>
</dbReference>
<dbReference type="SMART" id="SM00065">
    <property type="entry name" value="GAF"/>
    <property type="match status" value="2"/>
</dbReference>
<evidence type="ECO:0000256" key="4">
    <source>
        <dbReference type="ARBA" id="ARBA00023163"/>
    </source>
</evidence>
<dbReference type="PROSITE" id="PS50921">
    <property type="entry name" value="ANTAR"/>
    <property type="match status" value="1"/>
</dbReference>
<dbReference type="InterPro" id="IPR011006">
    <property type="entry name" value="CheY-like_superfamily"/>
</dbReference>
<gene>
    <name evidence="6" type="primary">pdtaR</name>
    <name evidence="6" type="ORF">BWX89_00819</name>
</gene>
<dbReference type="InterPro" id="IPR036388">
    <property type="entry name" value="WH-like_DNA-bd_sf"/>
</dbReference>
<accession>A0A1V6CA61</accession>
<dbReference type="GO" id="GO:0003723">
    <property type="term" value="F:RNA binding"/>
    <property type="evidence" value="ECO:0007669"/>
    <property type="project" value="InterPro"/>
</dbReference>
<evidence type="ECO:0000256" key="2">
    <source>
        <dbReference type="ARBA" id="ARBA00022777"/>
    </source>
</evidence>
<evidence type="ECO:0000256" key="1">
    <source>
        <dbReference type="ARBA" id="ARBA00022679"/>
    </source>
</evidence>
<keyword evidence="1" id="KW-0808">Transferase</keyword>
<keyword evidence="3" id="KW-0805">Transcription regulation</keyword>
<dbReference type="SUPFAM" id="SSF55781">
    <property type="entry name" value="GAF domain-like"/>
    <property type="match status" value="2"/>
</dbReference>
<organism evidence="6">
    <name type="scientific">candidate division TA06 bacterium ADurb.Bin131</name>
    <dbReference type="NCBI Taxonomy" id="1852827"/>
    <lineage>
        <taxon>Bacteria</taxon>
        <taxon>Bacteria division TA06</taxon>
    </lineage>
</organism>
<dbReference type="InterPro" id="IPR029016">
    <property type="entry name" value="GAF-like_dom_sf"/>
</dbReference>
<dbReference type="InterPro" id="IPR005561">
    <property type="entry name" value="ANTAR"/>
</dbReference>
<dbReference type="SUPFAM" id="SSF52172">
    <property type="entry name" value="CheY-like"/>
    <property type="match status" value="1"/>
</dbReference>
<sequence length="402" mass="45609">MDKNKTSERTDMKFWKNLLNIVIESKDIKEFCSQLIDNVVSEFKSDGGFVYLIDRKHDLLKLVASYNPYPNLIEKLSFPINEGLTGWIVRTGETLVFKNACYRDDRFKLIDKLAEETYEAYLGVPIKDDSIIIGALSIKKRRPHQWKEKEIKTLEEICTLAGKALAKLQEIENSKKKIQMFDSLSQISTTIISDRYLQEILNLIVSITAEATGSKICSIMLLDENKNELVIKASQSLSPSYLNKPNLKVGESVSGKAVLEKKSIAVFDVTKDVLYRYPEIAKKEGLVSLLAVPMMIKGKVIGVINSYTDYPHQFTEEEINMLMSVAAQAAIALENTKLMEEKLAIQEALESRKLVEKAKGILMKQKNISEDEAYNILRKQSMDRRKSLKEVAEAIILANELK</sequence>
<keyword evidence="2" id="KW-0418">Kinase</keyword>
<comment type="caution">
    <text evidence="6">The sequence shown here is derived from an EMBL/GenBank/DDBJ whole genome shotgun (WGS) entry which is preliminary data.</text>
</comment>
<dbReference type="Gene3D" id="1.10.10.10">
    <property type="entry name" value="Winged helix-like DNA-binding domain superfamily/Winged helix DNA-binding domain"/>
    <property type="match status" value="1"/>
</dbReference>
<dbReference type="AlphaFoldDB" id="A0A1V6CA61"/>
<proteinExistence type="predicted"/>
<feature type="domain" description="ANTAR" evidence="5">
    <location>
        <begin position="335"/>
        <end position="396"/>
    </location>
</feature>
<dbReference type="InterPro" id="IPR003018">
    <property type="entry name" value="GAF"/>
</dbReference>
<dbReference type="EMBL" id="MWDQ01000066">
    <property type="protein sequence ID" value="OQB73772.1"/>
    <property type="molecule type" value="Genomic_DNA"/>
</dbReference>
<dbReference type="GO" id="GO:0016301">
    <property type="term" value="F:kinase activity"/>
    <property type="evidence" value="ECO:0007669"/>
    <property type="project" value="UniProtKB-KW"/>
</dbReference>
<name>A0A1V6CA61_UNCT6</name>
<evidence type="ECO:0000259" key="5">
    <source>
        <dbReference type="PROSITE" id="PS50921"/>
    </source>
</evidence>
<evidence type="ECO:0000256" key="3">
    <source>
        <dbReference type="ARBA" id="ARBA00023015"/>
    </source>
</evidence>
<dbReference type="Pfam" id="PF03861">
    <property type="entry name" value="ANTAR"/>
    <property type="match status" value="1"/>
</dbReference>
<dbReference type="Gene3D" id="3.30.450.40">
    <property type="match status" value="2"/>
</dbReference>
<dbReference type="SMART" id="SM01012">
    <property type="entry name" value="ANTAR"/>
    <property type="match status" value="1"/>
</dbReference>